<dbReference type="Proteomes" id="UP001497516">
    <property type="component" value="Chromosome 3"/>
</dbReference>
<evidence type="ECO:0000313" key="2">
    <source>
        <dbReference type="Proteomes" id="UP001497516"/>
    </source>
</evidence>
<accession>A0AAV2DXS2</accession>
<dbReference type="AlphaFoldDB" id="A0AAV2DXS2"/>
<gene>
    <name evidence="1" type="ORF">LTRI10_LOCUS19872</name>
</gene>
<dbReference type="EMBL" id="OZ034816">
    <property type="protein sequence ID" value="CAL1378277.1"/>
    <property type="molecule type" value="Genomic_DNA"/>
</dbReference>
<proteinExistence type="predicted"/>
<sequence>MQQSFFLQPSSRRLCLIVISRPEKRRRCCGEIDGDARDRSSLFQSPSPVFPPGTTLCPATEPEARRTDCGGDFVSPTCPATELCFQNNDDDFLV</sequence>
<keyword evidence="2" id="KW-1185">Reference proteome</keyword>
<organism evidence="1 2">
    <name type="scientific">Linum trigynum</name>
    <dbReference type="NCBI Taxonomy" id="586398"/>
    <lineage>
        <taxon>Eukaryota</taxon>
        <taxon>Viridiplantae</taxon>
        <taxon>Streptophyta</taxon>
        <taxon>Embryophyta</taxon>
        <taxon>Tracheophyta</taxon>
        <taxon>Spermatophyta</taxon>
        <taxon>Magnoliopsida</taxon>
        <taxon>eudicotyledons</taxon>
        <taxon>Gunneridae</taxon>
        <taxon>Pentapetalae</taxon>
        <taxon>rosids</taxon>
        <taxon>fabids</taxon>
        <taxon>Malpighiales</taxon>
        <taxon>Linaceae</taxon>
        <taxon>Linum</taxon>
    </lineage>
</organism>
<protein>
    <submittedName>
        <fullName evidence="1">Uncharacterized protein</fullName>
    </submittedName>
</protein>
<reference evidence="1 2" key="1">
    <citation type="submission" date="2024-04" db="EMBL/GenBank/DDBJ databases">
        <authorList>
            <person name="Fracassetti M."/>
        </authorList>
    </citation>
    <scope>NUCLEOTIDE SEQUENCE [LARGE SCALE GENOMIC DNA]</scope>
</reference>
<name>A0AAV2DXS2_9ROSI</name>
<evidence type="ECO:0000313" key="1">
    <source>
        <dbReference type="EMBL" id="CAL1378277.1"/>
    </source>
</evidence>